<dbReference type="InterPro" id="IPR011853">
    <property type="entry name" value="TRAP_DctM-Dct_fused"/>
</dbReference>
<dbReference type="PANTHER" id="PTHR43849:SF2">
    <property type="entry name" value="BLL3936 PROTEIN"/>
    <property type="match status" value="1"/>
</dbReference>
<dbReference type="AlphaFoldDB" id="A0A974BHX5"/>
<feature type="transmembrane region" description="Helical" evidence="1">
    <location>
        <begin position="36"/>
        <end position="55"/>
    </location>
</feature>
<name>A0A974BHX5_SEDHY</name>
<feature type="transmembrane region" description="Helical" evidence="1">
    <location>
        <begin position="190"/>
        <end position="212"/>
    </location>
</feature>
<feature type="transmembrane region" description="Helical" evidence="1">
    <location>
        <begin position="538"/>
        <end position="557"/>
    </location>
</feature>
<evidence type="ECO:0000313" key="4">
    <source>
        <dbReference type="Proteomes" id="UP000611629"/>
    </source>
</evidence>
<evidence type="ECO:0000256" key="1">
    <source>
        <dbReference type="SAM" id="Phobius"/>
    </source>
</evidence>
<feature type="transmembrane region" description="Helical" evidence="1">
    <location>
        <begin position="382"/>
        <end position="398"/>
    </location>
</feature>
<proteinExistence type="predicted"/>
<dbReference type="Proteomes" id="UP000611629">
    <property type="component" value="Unassembled WGS sequence"/>
</dbReference>
<feature type="transmembrane region" description="Helical" evidence="1">
    <location>
        <begin position="606"/>
        <end position="633"/>
    </location>
</feature>
<feature type="transmembrane region" description="Helical" evidence="1">
    <location>
        <begin position="315"/>
        <end position="336"/>
    </location>
</feature>
<accession>A0A974BHX5</accession>
<keyword evidence="4" id="KW-1185">Reference proteome</keyword>
<gene>
    <name evidence="3" type="ORF">HZF24_04885</name>
</gene>
<feature type="transmembrane region" description="Helical" evidence="1">
    <location>
        <begin position="569"/>
        <end position="594"/>
    </location>
</feature>
<feature type="transmembrane region" description="Helical" evidence="1">
    <location>
        <begin position="419"/>
        <end position="438"/>
    </location>
</feature>
<sequence length="647" mass="69321">MVEDIEEVSKEEVDKILRKYDKGSDFRVFSGNLNKIISIILLGFSLFQLYTAIFLGMEPMILRSIHLAFGLSLIFLLYPASKKWSKDKLHPLDVITALIAVIVCFYVVVFYKDLVYRAGRITTTDMVVGLMAVFLVLEAARRVIGLPMVIISVLFIAYAFLGPYIPGKLAHRGVSLNNFAQHIFFTTEGIMGLPIGVSSTFIFMFLLFGAYLEKTGMGEFFINLANSISGSSPGGPAKVAVISSGCMGTLSGSSVANVVGTGSFTIPMMKRLGYKNEFSGAVEATASTGGQLMPPIMGAAAFLMAEITNTPYFTIIKAAAVPALLYYFGVWVGVHFEAKKLNLTGMSKDQIPKISHVMKTRGHLIIPIISVMYLLIQGFSPIRAALGAIVTTLICSAFKKDTRMSFNDIVDGLIKGAKSALTVVAACACAGIIIGVVTQTGLGLKMGSVIVGMANGNLFLTLFFTMITSLILGIGVPTTANYVITSTIAAPALLMLGVGVIPAHMFVFYFGIIADVTPPVCLAAVAASGIAKSEPMRTGVQATRLAIAAFLIPYIFVHSPRILMINTTPLLLVFDIVTALVGITCIAIALTGFFKTHMSIIEKALFVAGGILLVLTKVHFVAIGVVLVALAYIMQKRKEQKILSSTT</sequence>
<reference evidence="3" key="1">
    <citation type="submission" date="2020-07" db="EMBL/GenBank/DDBJ databases">
        <title>Genomic analysis of a strain of Sedimentibacter Hydroxybenzoicus DSM7310.</title>
        <authorList>
            <person name="Ma S."/>
        </authorList>
    </citation>
    <scope>NUCLEOTIDE SEQUENCE</scope>
    <source>
        <strain evidence="3">DSM 7310</strain>
    </source>
</reference>
<feature type="transmembrane region" description="Helical" evidence="1">
    <location>
        <begin position="144"/>
        <end position="165"/>
    </location>
</feature>
<feature type="transmembrane region" description="Helical" evidence="1">
    <location>
        <begin position="61"/>
        <end position="80"/>
    </location>
</feature>
<organism evidence="3 4">
    <name type="scientific">Sedimentibacter hydroxybenzoicus DSM 7310</name>
    <dbReference type="NCBI Taxonomy" id="1123245"/>
    <lineage>
        <taxon>Bacteria</taxon>
        <taxon>Bacillati</taxon>
        <taxon>Bacillota</taxon>
        <taxon>Tissierellia</taxon>
        <taxon>Sedimentibacter</taxon>
    </lineage>
</organism>
<dbReference type="Pfam" id="PF06808">
    <property type="entry name" value="DctM"/>
    <property type="match status" value="1"/>
</dbReference>
<keyword evidence="1" id="KW-0472">Membrane</keyword>
<feature type="domain" description="TRAP C4-dicarboxylate transport system permease DctM subunit" evidence="2">
    <location>
        <begin position="132"/>
        <end position="569"/>
    </location>
</feature>
<feature type="transmembrane region" description="Helical" evidence="1">
    <location>
        <begin position="458"/>
        <end position="476"/>
    </location>
</feature>
<feature type="transmembrane region" description="Helical" evidence="1">
    <location>
        <begin position="117"/>
        <end position="137"/>
    </location>
</feature>
<keyword evidence="1" id="KW-0812">Transmembrane</keyword>
<dbReference type="PANTHER" id="PTHR43849">
    <property type="entry name" value="BLL3936 PROTEIN"/>
    <property type="match status" value="1"/>
</dbReference>
<feature type="transmembrane region" description="Helical" evidence="1">
    <location>
        <begin position="92"/>
        <end position="111"/>
    </location>
</feature>
<dbReference type="InterPro" id="IPR010656">
    <property type="entry name" value="DctM"/>
</dbReference>
<comment type="caution">
    <text evidence="3">The sequence shown here is derived from an EMBL/GenBank/DDBJ whole genome shotgun (WGS) entry which is preliminary data.</text>
</comment>
<evidence type="ECO:0000259" key="2">
    <source>
        <dbReference type="Pfam" id="PF06808"/>
    </source>
</evidence>
<protein>
    <submittedName>
        <fullName evidence="3">TRAP transporter permease</fullName>
    </submittedName>
</protein>
<feature type="transmembrane region" description="Helical" evidence="1">
    <location>
        <begin position="488"/>
        <end position="512"/>
    </location>
</feature>
<dbReference type="EMBL" id="JACBNQ010000003">
    <property type="protein sequence ID" value="NYB73470.1"/>
    <property type="molecule type" value="Genomic_DNA"/>
</dbReference>
<dbReference type="NCBIfam" id="TIGR02123">
    <property type="entry name" value="TRAP_fused"/>
    <property type="match status" value="1"/>
</dbReference>
<keyword evidence="1" id="KW-1133">Transmembrane helix</keyword>
<evidence type="ECO:0000313" key="3">
    <source>
        <dbReference type="EMBL" id="NYB73470.1"/>
    </source>
</evidence>